<gene>
    <name evidence="1" type="ORF">CCMP2556_LOCUS53691</name>
</gene>
<keyword evidence="2" id="KW-1185">Reference proteome</keyword>
<comment type="caution">
    <text evidence="1">The sequence shown here is derived from an EMBL/GenBank/DDBJ whole genome shotgun (WGS) entry which is preliminary data.</text>
</comment>
<protein>
    <submittedName>
        <fullName evidence="1">Uncharacterized protein</fullName>
    </submittedName>
</protein>
<dbReference type="EMBL" id="CAXAMN010028286">
    <property type="protein sequence ID" value="CAK9115979.1"/>
    <property type="molecule type" value="Genomic_DNA"/>
</dbReference>
<evidence type="ECO:0000313" key="2">
    <source>
        <dbReference type="Proteomes" id="UP001642484"/>
    </source>
</evidence>
<dbReference type="Proteomes" id="UP001642484">
    <property type="component" value="Unassembled WGS sequence"/>
</dbReference>
<organism evidence="1 2">
    <name type="scientific">Durusdinium trenchii</name>
    <dbReference type="NCBI Taxonomy" id="1381693"/>
    <lineage>
        <taxon>Eukaryota</taxon>
        <taxon>Sar</taxon>
        <taxon>Alveolata</taxon>
        <taxon>Dinophyceae</taxon>
        <taxon>Suessiales</taxon>
        <taxon>Symbiodiniaceae</taxon>
        <taxon>Durusdinium</taxon>
    </lineage>
</organism>
<proteinExistence type="predicted"/>
<evidence type="ECO:0000313" key="1">
    <source>
        <dbReference type="EMBL" id="CAK9115979.1"/>
    </source>
</evidence>
<accession>A0ABP0SUS6</accession>
<sequence length="175" mass="19806">MRQMEVLSRAHVEEEAAKAYSIGKQEASAVFQLINRVPSPVVSELIKVMLLIQRMCADWDKMHPTLRKAWNARDTANLHAVCGGFLHYVGLLEKKIAKHDFDTTIAGIQEQFMSGHLDIDISHAMESSPFPGQLEDVGFLRSWFGSVVEGMFFQIMVSQTSNFVFSTHGRQVFFQ</sequence>
<name>A0ABP0SUS6_9DINO</name>
<reference evidence="1 2" key="1">
    <citation type="submission" date="2024-02" db="EMBL/GenBank/DDBJ databases">
        <authorList>
            <person name="Chen Y."/>
            <person name="Shah S."/>
            <person name="Dougan E. K."/>
            <person name="Thang M."/>
            <person name="Chan C."/>
        </authorList>
    </citation>
    <scope>NUCLEOTIDE SEQUENCE [LARGE SCALE GENOMIC DNA]</scope>
</reference>